<keyword evidence="3" id="KW-0378">Hydrolase</keyword>
<keyword evidence="3" id="KW-0645">Protease</keyword>
<feature type="transmembrane region" description="Helical" evidence="1">
    <location>
        <begin position="263"/>
        <end position="284"/>
    </location>
</feature>
<keyword evidence="1" id="KW-0472">Membrane</keyword>
<keyword evidence="3" id="KW-0482">Metalloprotease</keyword>
<dbReference type="InterPro" id="IPR003675">
    <property type="entry name" value="Rce1/LyrA-like_dom"/>
</dbReference>
<dbReference type="EMBL" id="JACVVD010000011">
    <property type="protein sequence ID" value="MBD0383415.1"/>
    <property type="molecule type" value="Genomic_DNA"/>
</dbReference>
<keyword evidence="1" id="KW-1133">Transmembrane helix</keyword>
<feature type="transmembrane region" description="Helical" evidence="1">
    <location>
        <begin position="500"/>
        <end position="520"/>
    </location>
</feature>
<feature type="transmembrane region" description="Helical" evidence="1">
    <location>
        <begin position="450"/>
        <end position="468"/>
    </location>
</feature>
<evidence type="ECO:0000256" key="1">
    <source>
        <dbReference type="SAM" id="Phobius"/>
    </source>
</evidence>
<reference evidence="3" key="1">
    <citation type="submission" date="2020-09" db="EMBL/GenBank/DDBJ databases">
        <title>Draft Genome Sequence of Paenibacillus sp. WST5.</title>
        <authorList>
            <person name="Bao Z."/>
        </authorList>
    </citation>
    <scope>NUCLEOTIDE SEQUENCE</scope>
    <source>
        <strain evidence="3">WST5</strain>
    </source>
</reference>
<dbReference type="AlphaFoldDB" id="A0A926KSX8"/>
<dbReference type="Pfam" id="PF02517">
    <property type="entry name" value="Rce1-like"/>
    <property type="match status" value="1"/>
</dbReference>
<feature type="transmembrane region" description="Helical" evidence="1">
    <location>
        <begin position="230"/>
        <end position="251"/>
    </location>
</feature>
<keyword evidence="1" id="KW-0812">Transmembrane</keyword>
<dbReference type="GO" id="GO:0008237">
    <property type="term" value="F:metallopeptidase activity"/>
    <property type="evidence" value="ECO:0007669"/>
    <property type="project" value="UniProtKB-KW"/>
</dbReference>
<feature type="transmembrane region" description="Helical" evidence="1">
    <location>
        <begin position="354"/>
        <end position="375"/>
    </location>
</feature>
<protein>
    <submittedName>
        <fullName evidence="3">CPBP family intramembrane metalloprotease</fullName>
    </submittedName>
</protein>
<sequence>MIRSKINRSLLLLACIGIVLYIGVNILYGLQEEEAVPAENPTISKQQAADSAAQFISERYRIDRTKTFVVYQSKKARSGYLQKENLSEDYTAKYGERYPIDYYQVSVVDPVMKRHFEVEINYTNARIIGWSEDATVQSSISKQKADIMAKEEIRKQGLNPDDFIAIEKPAAEEENGTTLFYEKQSESLGEAKLQLRMDFDDKTIIGYNVIFSLPESYQAWLDQQDSSASIMTWVSMGFTLLMSLAAIIYILILRKKIDFRRGLLLTVIFITIYIINNINMYPAFKAMAATANEGTATLIASLFMNLVTMLLGISLYLSLAAGNGLWESIGLRLWPSWKERHFGSEVYHGMGRGYLLALFILGVQQVLFYTGEVNFDVWAVSDPSNSVLNMLEPRLFPLMAWVAAISEEATYRLLGIMLFKKLFRSNIIAIIVPSVIWAASHTQYPIYPVYTRLIEVTIIGLILGYVFLKFGFITAVFAHACMDSILMGMSLFSLGQWSDVLAGIFYILLPALIAIMLAWLHEKRRGPLIPGEPPPRLEAL</sequence>
<gene>
    <name evidence="3" type="ORF">ICC18_25260</name>
</gene>
<accession>A0A926KSX8</accession>
<organism evidence="3 4">
    <name type="scientific">Paenibacillus sedimenti</name>
    <dbReference type="NCBI Taxonomy" id="2770274"/>
    <lineage>
        <taxon>Bacteria</taxon>
        <taxon>Bacillati</taxon>
        <taxon>Bacillota</taxon>
        <taxon>Bacilli</taxon>
        <taxon>Bacillales</taxon>
        <taxon>Paenibacillaceae</taxon>
        <taxon>Paenibacillus</taxon>
    </lineage>
</organism>
<dbReference type="GO" id="GO:0080120">
    <property type="term" value="P:CAAX-box protein maturation"/>
    <property type="evidence" value="ECO:0007669"/>
    <property type="project" value="UniProtKB-ARBA"/>
</dbReference>
<evidence type="ECO:0000259" key="2">
    <source>
        <dbReference type="Pfam" id="PF02517"/>
    </source>
</evidence>
<feature type="domain" description="CAAX prenyl protease 2/Lysostaphin resistance protein A-like" evidence="2">
    <location>
        <begin position="396"/>
        <end position="484"/>
    </location>
</feature>
<dbReference type="Proteomes" id="UP000650466">
    <property type="component" value="Unassembled WGS sequence"/>
</dbReference>
<feature type="transmembrane region" description="Helical" evidence="1">
    <location>
        <begin position="296"/>
        <end position="319"/>
    </location>
</feature>
<proteinExistence type="predicted"/>
<evidence type="ECO:0000313" key="3">
    <source>
        <dbReference type="EMBL" id="MBD0383415.1"/>
    </source>
</evidence>
<comment type="caution">
    <text evidence="3">The sequence shown here is derived from an EMBL/GenBank/DDBJ whole genome shotgun (WGS) entry which is preliminary data.</text>
</comment>
<evidence type="ECO:0000313" key="4">
    <source>
        <dbReference type="Proteomes" id="UP000650466"/>
    </source>
</evidence>
<dbReference type="GO" id="GO:0004175">
    <property type="term" value="F:endopeptidase activity"/>
    <property type="evidence" value="ECO:0007669"/>
    <property type="project" value="UniProtKB-ARBA"/>
</dbReference>
<feature type="transmembrane region" description="Helical" evidence="1">
    <location>
        <begin position="426"/>
        <end position="444"/>
    </location>
</feature>
<keyword evidence="4" id="KW-1185">Reference proteome</keyword>
<dbReference type="RefSeq" id="WP_188177208.1">
    <property type="nucleotide sequence ID" value="NZ_JACVVD010000011.1"/>
</dbReference>
<name>A0A926KSX8_9BACL</name>